<keyword evidence="3" id="KW-1185">Reference proteome</keyword>
<organism evidence="2 3">
    <name type="scientific">Scleromatobacter humisilvae</name>
    <dbReference type="NCBI Taxonomy" id="2897159"/>
    <lineage>
        <taxon>Bacteria</taxon>
        <taxon>Pseudomonadati</taxon>
        <taxon>Pseudomonadota</taxon>
        <taxon>Betaproteobacteria</taxon>
        <taxon>Burkholderiales</taxon>
        <taxon>Sphaerotilaceae</taxon>
        <taxon>Scleromatobacter</taxon>
    </lineage>
</organism>
<sequence>MKTLQTSLALVLASTFAAGAAHGQTPLTREQVKAEYQAAVRAGDILAPGDSGLKLNEIYPDRYPKAAEERKTRAQVVAEYQAAVRSGDIVRSGDLGLKENELDPQRYPANAVAAGETREQVREEYAEAVRTGDILAPGDSGLKMNEAFPQRYAKARANGVAPRTLAAAMPASGAATAAQ</sequence>
<reference evidence="2" key="1">
    <citation type="submission" date="2021-11" db="EMBL/GenBank/DDBJ databases">
        <title>BS-T2-15 a new species belonging to the Comamonadaceae family isolated from the soil of a French oak forest.</title>
        <authorList>
            <person name="Mieszkin S."/>
            <person name="Alain K."/>
        </authorList>
    </citation>
    <scope>NUCLEOTIDE SEQUENCE</scope>
    <source>
        <strain evidence="2">BS-T2-15</strain>
    </source>
</reference>
<dbReference type="EMBL" id="JAJLJH010000001">
    <property type="protein sequence ID" value="MCK9685165.1"/>
    <property type="molecule type" value="Genomic_DNA"/>
</dbReference>
<dbReference type="InterPro" id="IPR025421">
    <property type="entry name" value="DUF4148"/>
</dbReference>
<comment type="caution">
    <text evidence="2">The sequence shown here is derived from an EMBL/GenBank/DDBJ whole genome shotgun (WGS) entry which is preliminary data.</text>
</comment>
<dbReference type="Proteomes" id="UP001139353">
    <property type="component" value="Unassembled WGS sequence"/>
</dbReference>
<protein>
    <submittedName>
        <fullName evidence="2">DUF4148 domain-containing protein</fullName>
    </submittedName>
</protein>
<feature type="signal peptide" evidence="1">
    <location>
        <begin position="1"/>
        <end position="23"/>
    </location>
</feature>
<proteinExistence type="predicted"/>
<name>A0A9X1YHV1_9BURK</name>
<dbReference type="AlphaFoldDB" id="A0A9X1YHV1"/>
<dbReference type="RefSeq" id="WP_275681174.1">
    <property type="nucleotide sequence ID" value="NZ_JAJLJH010000001.1"/>
</dbReference>
<evidence type="ECO:0000313" key="3">
    <source>
        <dbReference type="Proteomes" id="UP001139353"/>
    </source>
</evidence>
<evidence type="ECO:0000256" key="1">
    <source>
        <dbReference type="SAM" id="SignalP"/>
    </source>
</evidence>
<dbReference type="Pfam" id="PF13663">
    <property type="entry name" value="DUF4148"/>
    <property type="match status" value="1"/>
</dbReference>
<gene>
    <name evidence="2" type="ORF">LPC04_05505</name>
</gene>
<keyword evidence="1" id="KW-0732">Signal</keyword>
<accession>A0A9X1YHV1</accession>
<evidence type="ECO:0000313" key="2">
    <source>
        <dbReference type="EMBL" id="MCK9685165.1"/>
    </source>
</evidence>
<feature type="chain" id="PRO_5040947419" evidence="1">
    <location>
        <begin position="24"/>
        <end position="179"/>
    </location>
</feature>